<feature type="region of interest" description="Disordered" evidence="1">
    <location>
        <begin position="1"/>
        <end position="40"/>
    </location>
</feature>
<comment type="caution">
    <text evidence="2">The sequence shown here is derived from an EMBL/GenBank/DDBJ whole genome shotgun (WGS) entry which is preliminary data.</text>
</comment>
<dbReference type="Proteomes" id="UP001228044">
    <property type="component" value="Unassembled WGS sequence"/>
</dbReference>
<protein>
    <submittedName>
        <fullName evidence="2">Uncharacterized protein</fullName>
    </submittedName>
</protein>
<accession>A0ABT8DSP8</accession>
<dbReference type="RefSeq" id="WP_290358398.1">
    <property type="nucleotide sequence ID" value="NZ_JAUHHC010000002.1"/>
</dbReference>
<organism evidence="2 3">
    <name type="scientific">Roseateles violae</name>
    <dbReference type="NCBI Taxonomy" id="3058042"/>
    <lineage>
        <taxon>Bacteria</taxon>
        <taxon>Pseudomonadati</taxon>
        <taxon>Pseudomonadota</taxon>
        <taxon>Betaproteobacteria</taxon>
        <taxon>Burkholderiales</taxon>
        <taxon>Sphaerotilaceae</taxon>
        <taxon>Roseateles</taxon>
    </lineage>
</organism>
<evidence type="ECO:0000256" key="1">
    <source>
        <dbReference type="SAM" id="MobiDB-lite"/>
    </source>
</evidence>
<name>A0ABT8DSP8_9BURK</name>
<dbReference type="EMBL" id="JAUHHC010000002">
    <property type="protein sequence ID" value="MDN3920083.1"/>
    <property type="molecule type" value="Genomic_DNA"/>
</dbReference>
<reference evidence="2 3" key="1">
    <citation type="submission" date="2023-06" db="EMBL/GenBank/DDBJ databases">
        <title>Pelomonas sp. PFR6 16S ribosomal RNA gene Genome sequencing and assembly.</title>
        <authorList>
            <person name="Woo H."/>
        </authorList>
    </citation>
    <scope>NUCLEOTIDE SEQUENCE [LARGE SCALE GENOMIC DNA]</scope>
    <source>
        <strain evidence="2 3">PFR6</strain>
    </source>
</reference>
<gene>
    <name evidence="2" type="ORF">QWJ38_07300</name>
</gene>
<evidence type="ECO:0000313" key="3">
    <source>
        <dbReference type="Proteomes" id="UP001228044"/>
    </source>
</evidence>
<proteinExistence type="predicted"/>
<sequence length="174" mass="19410">MEEAIKDHEAPTSGGRTAGAHAHIKGWGSDLPRSRRPAVPMERTPPRLEIQPAPPAQQPVEVEILHSNERPGITPLFGSPLPPKGLSGVIRRRAFRYSENDLRHWLMLLAADRVDMVEGLLGDLRRGELPRLYAETGGRAELRHNPAGAARKAAALLAVGGVAWWLWRRRRERR</sequence>
<feature type="compositionally biased region" description="Basic and acidic residues" evidence="1">
    <location>
        <begin position="1"/>
        <end position="10"/>
    </location>
</feature>
<keyword evidence="3" id="KW-1185">Reference proteome</keyword>
<evidence type="ECO:0000313" key="2">
    <source>
        <dbReference type="EMBL" id="MDN3920083.1"/>
    </source>
</evidence>